<dbReference type="OrthoDB" id="9802030at2"/>
<dbReference type="PANTHER" id="PTHR10067:SF17">
    <property type="entry name" value="PHOSPHATIDYLSERINE DECARBOXYLASE PROENZYME 2"/>
    <property type="match status" value="1"/>
</dbReference>
<dbReference type="EMBL" id="FOJI01000011">
    <property type="protein sequence ID" value="SEW34315.1"/>
    <property type="molecule type" value="Genomic_DNA"/>
</dbReference>
<dbReference type="Proteomes" id="UP000199701">
    <property type="component" value="Unassembled WGS sequence"/>
</dbReference>
<keyword evidence="6" id="KW-1185">Reference proteome</keyword>
<keyword evidence="1" id="KW-0210">Decarboxylase</keyword>
<dbReference type="AlphaFoldDB" id="A0A1I0R1G5"/>
<dbReference type="GO" id="GO:0004609">
    <property type="term" value="F:phosphatidylserine decarboxylase activity"/>
    <property type="evidence" value="ECO:0007669"/>
    <property type="project" value="InterPro"/>
</dbReference>
<sequence length="291" mass="33477">MRYSDRFGNINEMDSSQDKFLKALYTNIVGRALVKLLVNPVVSKIGGRLLSTTASKILIKPFVKSNNIDLSKYEKQEFDSYNDFFIRKIKKNERMINQDRKVLISPCDSKLSVYKIDETSHFSIKNTLYSTNSLLRDAKLAKKYLGGYAMIFRLTVDDYHRYCYVDNGMKTDNRFIQGVLHTVNPVANDILPIYKENSRQYCILKSENFGNVLMMEVGALLVGKIVNYHKSRKVKKGQEKGRFEFGGSTVILLLEKNKVIVDQDLLDNTKNEVETVVKMGEKVGEFYRLVT</sequence>
<evidence type="ECO:0000313" key="5">
    <source>
        <dbReference type="EMBL" id="SEW34315.1"/>
    </source>
</evidence>
<evidence type="ECO:0000313" key="6">
    <source>
        <dbReference type="Proteomes" id="UP000199701"/>
    </source>
</evidence>
<dbReference type="GO" id="GO:0008654">
    <property type="term" value="P:phospholipid biosynthetic process"/>
    <property type="evidence" value="ECO:0007669"/>
    <property type="project" value="InterPro"/>
</dbReference>
<protein>
    <submittedName>
        <fullName evidence="5">Phosphatidylserine decarboxylase</fullName>
    </submittedName>
</protein>
<keyword evidence="3" id="KW-0456">Lyase</keyword>
<evidence type="ECO:0000256" key="1">
    <source>
        <dbReference type="ARBA" id="ARBA00022793"/>
    </source>
</evidence>
<dbReference type="Pfam" id="PF02666">
    <property type="entry name" value="PS_Dcarbxylase"/>
    <property type="match status" value="1"/>
</dbReference>
<dbReference type="PANTHER" id="PTHR10067">
    <property type="entry name" value="PHOSPHATIDYLSERINE DECARBOXYLASE"/>
    <property type="match status" value="1"/>
</dbReference>
<keyword evidence="4" id="KW-0670">Pyruvate</keyword>
<name>A0A1I0R1G5_9FIRM</name>
<proteinExistence type="predicted"/>
<dbReference type="RefSeq" id="WP_092455048.1">
    <property type="nucleotide sequence ID" value="NZ_FOJI01000011.1"/>
</dbReference>
<dbReference type="InterPro" id="IPR003817">
    <property type="entry name" value="PS_Dcarbxylase"/>
</dbReference>
<reference evidence="5 6" key="1">
    <citation type="submission" date="2016-10" db="EMBL/GenBank/DDBJ databases">
        <authorList>
            <person name="de Groot N.N."/>
        </authorList>
    </citation>
    <scope>NUCLEOTIDE SEQUENCE [LARGE SCALE GENOMIC DNA]</scope>
    <source>
        <strain evidence="5 6">DSM 9179</strain>
    </source>
</reference>
<dbReference type="STRING" id="99656.SAMN05421659_11145"/>
<evidence type="ECO:0000256" key="3">
    <source>
        <dbReference type="ARBA" id="ARBA00023239"/>
    </source>
</evidence>
<keyword evidence="2" id="KW-0865">Zymogen</keyword>
<evidence type="ECO:0000256" key="2">
    <source>
        <dbReference type="ARBA" id="ARBA00023145"/>
    </source>
</evidence>
<accession>A0A1I0R1G5</accession>
<gene>
    <name evidence="5" type="ORF">SAMN05421659_11145</name>
</gene>
<organism evidence="5 6">
    <name type="scientific">[Clostridium] fimetarium</name>
    <dbReference type="NCBI Taxonomy" id="99656"/>
    <lineage>
        <taxon>Bacteria</taxon>
        <taxon>Bacillati</taxon>
        <taxon>Bacillota</taxon>
        <taxon>Clostridia</taxon>
        <taxon>Lachnospirales</taxon>
        <taxon>Lachnospiraceae</taxon>
    </lineage>
</organism>
<evidence type="ECO:0000256" key="4">
    <source>
        <dbReference type="ARBA" id="ARBA00023317"/>
    </source>
</evidence>